<organism evidence="1">
    <name type="scientific">uncultured Caudovirales phage</name>
    <dbReference type="NCBI Taxonomy" id="2100421"/>
    <lineage>
        <taxon>Viruses</taxon>
        <taxon>Duplodnaviria</taxon>
        <taxon>Heunggongvirae</taxon>
        <taxon>Uroviricota</taxon>
        <taxon>Caudoviricetes</taxon>
        <taxon>Peduoviridae</taxon>
        <taxon>Maltschvirus</taxon>
        <taxon>Maltschvirus maltsch</taxon>
    </lineage>
</organism>
<dbReference type="EMBL" id="LR797178">
    <property type="protein sequence ID" value="CAB4191725.1"/>
    <property type="molecule type" value="Genomic_DNA"/>
</dbReference>
<proteinExistence type="predicted"/>
<gene>
    <name evidence="1" type="ORF">UFOVP1229_108</name>
</gene>
<accession>A0A6J5RHB5</accession>
<protein>
    <submittedName>
        <fullName evidence="1">Uncharacterized protein</fullName>
    </submittedName>
</protein>
<name>A0A6J5RHB5_9CAUD</name>
<reference evidence="1" key="1">
    <citation type="submission" date="2020-05" db="EMBL/GenBank/DDBJ databases">
        <authorList>
            <person name="Chiriac C."/>
            <person name="Salcher M."/>
            <person name="Ghai R."/>
            <person name="Kavagutti S V."/>
        </authorList>
    </citation>
    <scope>NUCLEOTIDE SEQUENCE</scope>
</reference>
<evidence type="ECO:0000313" key="1">
    <source>
        <dbReference type="EMBL" id="CAB4191725.1"/>
    </source>
</evidence>
<sequence>MTPYPPPATSSYPGLVQLPSGMTALSDWLDQALLVSSNVIFNFVTTTDLTVTHAATIQGVTVGAGLGSVSGCIGIGSGALSTNISGTRNTAFGNTSLEFLTTGIDNVAIGSGAGENIVGGGHNVFVGTDAAKLVNAGSSATAITESIVIGDAARVSGASNTNTIVIGSDGRGEGSNTTVIGNTSTTGCHLFGTLKVGDGTDSTKTATLDCSGITTGTNRTLTLPNASGTLLYSGGPIGTPSSGVLANATGLPVSTGISGLGTGVATFLATPSSANLAAAITDETGSGSVVFGTSPSLTNATINQAANGDTAIKSVRATDTTPTGNFLDFQNAAAVSIFAVDRFGRLTTNVTAQTSTAERLLQMGVSDSGTVFSLDNGTINASQFAPTFNSVIEQTIDSTAISFFGTKGVDNATNPAILFLYRHNNGGGNTDLSSTVTGVEFRNRATKGFGFTGGHNFQMCGSATLASATASIVSQAGVDNGGNREWQLQPAAGGFLAFGNNKLRRVPTANQDVYDWFPTVNTTDNTVTTLATIPITSGRTYMIEARVAARRTGGSSGTAEDGASYCRRGTYTTKSGTVTLMGSVQTIGTDAEDQAGWDVTMTISSTNVLVRVTGATNNNVTWMGDIKIQSVAS</sequence>